<keyword evidence="4" id="KW-0812">Transmembrane</keyword>
<evidence type="ECO:0000256" key="1">
    <source>
        <dbReference type="ARBA" id="ARBA00004196"/>
    </source>
</evidence>
<dbReference type="AlphaFoldDB" id="A0A4R9LR37"/>
<dbReference type="Proteomes" id="UP000298264">
    <property type="component" value="Unassembled WGS sequence"/>
</dbReference>
<comment type="subcellular location">
    <subcellularLocation>
        <location evidence="1">Cell envelope</location>
    </subcellularLocation>
</comment>
<protein>
    <submittedName>
        <fullName evidence="6">HlyD family efflux transporter periplasmic adaptor subunit</fullName>
    </submittedName>
</protein>
<name>A0A4R9LR37_9LEPT</name>
<evidence type="ECO:0000313" key="7">
    <source>
        <dbReference type="Proteomes" id="UP000298264"/>
    </source>
</evidence>
<evidence type="ECO:0000256" key="4">
    <source>
        <dbReference type="SAM" id="Phobius"/>
    </source>
</evidence>
<keyword evidence="4" id="KW-1133">Transmembrane helix</keyword>
<dbReference type="Gene3D" id="2.40.50.100">
    <property type="match status" value="1"/>
</dbReference>
<dbReference type="GO" id="GO:0030313">
    <property type="term" value="C:cell envelope"/>
    <property type="evidence" value="ECO:0007669"/>
    <property type="project" value="UniProtKB-SubCell"/>
</dbReference>
<feature type="transmembrane region" description="Helical" evidence="4">
    <location>
        <begin position="6"/>
        <end position="25"/>
    </location>
</feature>
<sequence length="319" mass="35362">MNKKWIFLISILTIAFSTFVYFKFFDGKKSGVSYQRHTVKRGDLKVFVRASGTVQPQNRLEIKPPIAGRIESVLLEEGNTVSKGRILAWMSSTERAALLDAARAKGASELKEWEDLYKPTPVMAPLSGLVIANNIRTGQTVTQQDILFVLSDALLVQAKVDETDLARVKKGQKALLTIDSFPGEPVLGFVSHIAYEAITENNVTVYTVEVKPSRVPDFFRSGMSSTVDFIFAEESNILLIPNESILKENGKSFVYSPDHEKESSPLKKKIEIGLSDEGFTQVKEGLSEGEVILIQKIAPKTKQPQSGGPFQGPRMPSRR</sequence>
<feature type="domain" description="CzcB-like barrel-sandwich hybrid" evidence="5">
    <location>
        <begin position="61"/>
        <end position="152"/>
    </location>
</feature>
<evidence type="ECO:0000259" key="5">
    <source>
        <dbReference type="Pfam" id="PF25973"/>
    </source>
</evidence>
<dbReference type="EMBL" id="RQHV01000032">
    <property type="protein sequence ID" value="TGN13141.1"/>
    <property type="molecule type" value="Genomic_DNA"/>
</dbReference>
<reference evidence="6" key="1">
    <citation type="journal article" date="2019" name="PLoS Negl. Trop. Dis.">
        <title>Revisiting the worldwide diversity of Leptospira species in the environment.</title>
        <authorList>
            <person name="Vincent A.T."/>
            <person name="Schiettekatte O."/>
            <person name="Bourhy P."/>
            <person name="Veyrier F.J."/>
            <person name="Picardeau M."/>
        </authorList>
    </citation>
    <scope>NUCLEOTIDE SEQUENCE [LARGE SCALE GENOMIC DNA]</scope>
    <source>
        <strain evidence="6">201400974</strain>
    </source>
</reference>
<dbReference type="OrthoDB" id="9784484at2"/>
<feature type="region of interest" description="Disordered" evidence="3">
    <location>
        <begin position="296"/>
        <end position="319"/>
    </location>
</feature>
<dbReference type="SUPFAM" id="SSF111369">
    <property type="entry name" value="HlyD-like secretion proteins"/>
    <property type="match status" value="1"/>
</dbReference>
<dbReference type="InterPro" id="IPR058647">
    <property type="entry name" value="BSH_CzcB-like"/>
</dbReference>
<keyword evidence="2" id="KW-0175">Coiled coil</keyword>
<evidence type="ECO:0000256" key="3">
    <source>
        <dbReference type="SAM" id="MobiDB-lite"/>
    </source>
</evidence>
<dbReference type="PANTHER" id="PTHR32347">
    <property type="entry name" value="EFFLUX SYSTEM COMPONENT YKNX-RELATED"/>
    <property type="match status" value="1"/>
</dbReference>
<comment type="caution">
    <text evidence="6">The sequence shown here is derived from an EMBL/GenBank/DDBJ whole genome shotgun (WGS) entry which is preliminary data.</text>
</comment>
<dbReference type="Gene3D" id="2.40.420.20">
    <property type="match status" value="1"/>
</dbReference>
<gene>
    <name evidence="6" type="ORF">EHS11_04360</name>
</gene>
<keyword evidence="4" id="KW-0472">Membrane</keyword>
<evidence type="ECO:0000313" key="6">
    <source>
        <dbReference type="EMBL" id="TGN13141.1"/>
    </source>
</evidence>
<dbReference type="RefSeq" id="WP_135763195.1">
    <property type="nucleotide sequence ID" value="NZ_RQHV01000032.1"/>
</dbReference>
<evidence type="ECO:0000256" key="2">
    <source>
        <dbReference type="ARBA" id="ARBA00023054"/>
    </source>
</evidence>
<organism evidence="6 7">
    <name type="scientific">Leptospira ilyithenensis</name>
    <dbReference type="NCBI Taxonomy" id="2484901"/>
    <lineage>
        <taxon>Bacteria</taxon>
        <taxon>Pseudomonadati</taxon>
        <taxon>Spirochaetota</taxon>
        <taxon>Spirochaetia</taxon>
        <taxon>Leptospirales</taxon>
        <taxon>Leptospiraceae</taxon>
        <taxon>Leptospira</taxon>
    </lineage>
</organism>
<proteinExistence type="predicted"/>
<accession>A0A4R9LR37</accession>
<dbReference type="Gene3D" id="2.40.30.170">
    <property type="match status" value="1"/>
</dbReference>
<dbReference type="InterPro" id="IPR050465">
    <property type="entry name" value="UPF0194_transport"/>
</dbReference>
<keyword evidence="7" id="KW-1185">Reference proteome</keyword>
<dbReference type="PANTHER" id="PTHR32347:SF14">
    <property type="entry name" value="EFFLUX SYSTEM COMPONENT YKNX-RELATED"/>
    <property type="match status" value="1"/>
</dbReference>
<dbReference type="Pfam" id="PF25973">
    <property type="entry name" value="BSH_CzcB"/>
    <property type="match status" value="1"/>
</dbReference>